<evidence type="ECO:0008006" key="2">
    <source>
        <dbReference type="Google" id="ProtNLM"/>
    </source>
</evidence>
<comment type="caution">
    <text evidence="1">The sequence shown here is derived from an EMBL/GenBank/DDBJ whole genome shotgun (WGS) entry which is preliminary data.</text>
</comment>
<name>A0A0F9VI09_9ZZZZ</name>
<dbReference type="PROSITE" id="PS51257">
    <property type="entry name" value="PROKAR_LIPOPROTEIN"/>
    <property type="match status" value="1"/>
</dbReference>
<evidence type="ECO:0000313" key="1">
    <source>
        <dbReference type="EMBL" id="KKO04746.1"/>
    </source>
</evidence>
<organism evidence="1">
    <name type="scientific">marine sediment metagenome</name>
    <dbReference type="NCBI Taxonomy" id="412755"/>
    <lineage>
        <taxon>unclassified sequences</taxon>
        <taxon>metagenomes</taxon>
        <taxon>ecological metagenomes</taxon>
    </lineage>
</organism>
<protein>
    <recommendedName>
        <fullName evidence="2">Lipocalin-like domain-containing protein</fullName>
    </recommendedName>
</protein>
<dbReference type="EMBL" id="LAZR01000021">
    <property type="protein sequence ID" value="KKO04746.1"/>
    <property type="molecule type" value="Genomic_DNA"/>
</dbReference>
<gene>
    <name evidence="1" type="ORF">LCGC14_0080570</name>
</gene>
<proteinExistence type="predicted"/>
<sequence>MKKSVFLFIIFVFAGLSCNSQQTEISELDIYGCWVLEKIDKRSSTTIVIYKRCDDVAYKDVRFGSKISLLAFNESEHEATNAYACFTTITKKGIWEYDKDTRIASLYSGHEMLKELKENNPDLYASWGSPEKLNKIKFKVISIENHQIKAEIIPTQRSEKRTENSLK</sequence>
<accession>A0A0F9VI09</accession>
<dbReference type="AlphaFoldDB" id="A0A0F9VI09"/>
<reference evidence="1" key="1">
    <citation type="journal article" date="2015" name="Nature">
        <title>Complex archaea that bridge the gap between prokaryotes and eukaryotes.</title>
        <authorList>
            <person name="Spang A."/>
            <person name="Saw J.H."/>
            <person name="Jorgensen S.L."/>
            <person name="Zaremba-Niedzwiedzka K."/>
            <person name="Martijn J."/>
            <person name="Lind A.E."/>
            <person name="van Eijk R."/>
            <person name="Schleper C."/>
            <person name="Guy L."/>
            <person name="Ettema T.J."/>
        </authorList>
    </citation>
    <scope>NUCLEOTIDE SEQUENCE</scope>
</reference>